<dbReference type="InterPro" id="IPR048329">
    <property type="entry name" value="PcRGLX_1st"/>
</dbReference>
<dbReference type="AlphaFoldDB" id="A0A1H3GLR8"/>
<feature type="domain" description="PcRGLX/YetA-like C-terminal alpha/alpha toroid" evidence="3">
    <location>
        <begin position="438"/>
        <end position="841"/>
    </location>
</feature>
<evidence type="ECO:0008006" key="6">
    <source>
        <dbReference type="Google" id="ProtNLM"/>
    </source>
</evidence>
<evidence type="ECO:0000259" key="2">
    <source>
        <dbReference type="Pfam" id="PF21345"/>
    </source>
</evidence>
<evidence type="ECO:0000313" key="5">
    <source>
        <dbReference type="Proteomes" id="UP000198935"/>
    </source>
</evidence>
<evidence type="ECO:0000259" key="3">
    <source>
        <dbReference type="Pfam" id="PF21346"/>
    </source>
</evidence>
<dbReference type="STRING" id="1503961.SAMN05421736_101185"/>
<keyword evidence="5" id="KW-1185">Reference proteome</keyword>
<dbReference type="PANTHER" id="PTHR40081:SF1">
    <property type="entry name" value="TAT PATHWAY SIGNAL SEQUENCE DOMAIN PROTEIN"/>
    <property type="match status" value="1"/>
</dbReference>
<evidence type="ECO:0000259" key="1">
    <source>
        <dbReference type="Pfam" id="PF19501"/>
    </source>
</evidence>
<reference evidence="5" key="1">
    <citation type="submission" date="2016-10" db="EMBL/GenBank/DDBJ databases">
        <authorList>
            <person name="Varghese N."/>
            <person name="Submissions S."/>
        </authorList>
    </citation>
    <scope>NUCLEOTIDE SEQUENCE [LARGE SCALE GENOMIC DNA]</scope>
    <source>
        <strain evidence="5">SP</strain>
    </source>
</reference>
<organism evidence="4 5">
    <name type="scientific">Evansella caseinilytica</name>
    <dbReference type="NCBI Taxonomy" id="1503961"/>
    <lineage>
        <taxon>Bacteria</taxon>
        <taxon>Bacillati</taxon>
        <taxon>Bacillota</taxon>
        <taxon>Bacilli</taxon>
        <taxon>Bacillales</taxon>
        <taxon>Bacillaceae</taxon>
        <taxon>Evansella</taxon>
    </lineage>
</organism>
<dbReference type="InterPro" id="IPR048331">
    <property type="entry name" value="PcRGLX/YetA_3rd"/>
</dbReference>
<gene>
    <name evidence="4" type="ORF">SAMN05421736_101185</name>
</gene>
<evidence type="ECO:0000313" key="4">
    <source>
        <dbReference type="EMBL" id="SDY03219.1"/>
    </source>
</evidence>
<sequence>MKLRWLKAEPKIAVGVTWGVPWKKGVLNRHVSIALRTRQNNKPSVQTWPLAYWPDGSVKWTGHASVFAGDPANEYVLTMEESSPGDEGIQIRETEENIEVDTGCLQCTVSKSGETFLTSLALHGKLVGGDGKLVLLHESCHEQENEATIRRQSCYGRIEQVEVEQAGPVRAVIKIAGKHCISDKTETFPFLLRLYFYQHVDTIKFVHTFIYNGNEQTGFIRGLGIIFSTDLQGEAWNRNLRFAGDEGFFSEPGQLLRTRKFKDGDGLYEHQIAGKPVSIDNEILLEHVRDNARWNDFKLVQDSASHYKIVKRTETGCSWVTSTHGARSNGTVYVGGETGGIAAGIKNFWQKHPTALQVEQLTKEKTFVTLWLWSPDGEPMDFRHYSKTTHVLSAYEGFDERRAEPQGIANTSEAYMKCFAEPPDHEQLKMVTAEWQQPSLLVCEPEYYYESQAAGIWSLPDDSNPLQAALENELVAAFQFYKQEVEQRSWYGFWNYGDVMHSYDPVRHEWCYDLGGFAWQNTELVPNIWLWYSFLRTGNAEIFRMAEAMTRHTSEVDCYHTGKYAPLGSRHNVVHWGCGCKEARISMAGLHKYYYFLTADERTGELLSDVKDADQAVAHLDPLRAYYAKGTYPTHARTGPDWAAFCSNWLTEWERTENPKYQEKIRTGINCLKALPLRLLSGPTFEYDPATAKLHHIGDGTGSYHMVIAFGAPQVWWDIARLLEDESWEEMMADFGEVYLLSEEEKQKKTGGRLKETDFHWPMFAVGIGAYAAAYKNDRWLAEKAWALLLDKNWSHTPLPLTAREIVTWRKFKEIPWASTNGISQWCLNTIMALEFLKEDLPEVADFPIMGNKE</sequence>
<dbReference type="Pfam" id="PF21346">
    <property type="entry name" value="PcRGLX_3rd"/>
    <property type="match status" value="1"/>
</dbReference>
<feature type="domain" description="PcRGLX/YetA-like N-terminal RIFT barrel" evidence="1">
    <location>
        <begin position="1"/>
        <end position="78"/>
    </location>
</feature>
<dbReference type="PANTHER" id="PTHR40081">
    <property type="entry name" value="CONCANAVALIN A-LIKE LECTIN/GLUCANASE"/>
    <property type="match status" value="1"/>
</dbReference>
<dbReference type="Pfam" id="PF19501">
    <property type="entry name" value="PcRGLX_1st"/>
    <property type="match status" value="1"/>
</dbReference>
<dbReference type="InterPro" id="IPR045793">
    <property type="entry name" value="PcRGLX/YetA-like"/>
</dbReference>
<dbReference type="EMBL" id="FNPI01000001">
    <property type="protein sequence ID" value="SDY03219.1"/>
    <property type="molecule type" value="Genomic_DNA"/>
</dbReference>
<feature type="domain" description="PcRGLX/YetA-like central beta-sandwich" evidence="2">
    <location>
        <begin position="89"/>
        <end position="431"/>
    </location>
</feature>
<dbReference type="OrthoDB" id="262615at2"/>
<dbReference type="Pfam" id="PF21345">
    <property type="entry name" value="PcRGLX_2nd"/>
    <property type="match status" value="1"/>
</dbReference>
<name>A0A1H3GLR8_9BACI</name>
<dbReference type="Proteomes" id="UP000198935">
    <property type="component" value="Unassembled WGS sequence"/>
</dbReference>
<proteinExistence type="predicted"/>
<dbReference type="InterPro" id="IPR048330">
    <property type="entry name" value="PcRGLX/YetA_2nd"/>
</dbReference>
<protein>
    <recommendedName>
        <fullName evidence="6">Tat pathway signal sequence domain protein</fullName>
    </recommendedName>
</protein>
<accession>A0A1H3GLR8</accession>